<dbReference type="NCBIfam" id="TIGR00254">
    <property type="entry name" value="GGDEF"/>
    <property type="match status" value="1"/>
</dbReference>
<dbReference type="PROSITE" id="PS50887">
    <property type="entry name" value="GGDEF"/>
    <property type="match status" value="1"/>
</dbReference>
<dbReference type="GO" id="GO:0043709">
    <property type="term" value="P:cell adhesion involved in single-species biofilm formation"/>
    <property type="evidence" value="ECO:0007669"/>
    <property type="project" value="TreeGrafter"/>
</dbReference>
<dbReference type="GO" id="GO:1902201">
    <property type="term" value="P:negative regulation of bacterial-type flagellum-dependent cell motility"/>
    <property type="evidence" value="ECO:0007669"/>
    <property type="project" value="TreeGrafter"/>
</dbReference>
<dbReference type="PANTHER" id="PTHR45138:SF9">
    <property type="entry name" value="DIGUANYLATE CYCLASE DGCM-RELATED"/>
    <property type="match status" value="1"/>
</dbReference>
<comment type="caution">
    <text evidence="2">The sequence shown here is derived from an EMBL/GenBank/DDBJ whole genome shotgun (WGS) entry which is preliminary data.</text>
</comment>
<dbReference type="Proteomes" id="UP000050909">
    <property type="component" value="Unassembled WGS sequence"/>
</dbReference>
<accession>A0A0R1H1Z2</accession>
<evidence type="ECO:0000259" key="1">
    <source>
        <dbReference type="PROSITE" id="PS50887"/>
    </source>
</evidence>
<dbReference type="Pfam" id="PF00990">
    <property type="entry name" value="GGDEF"/>
    <property type="match status" value="1"/>
</dbReference>
<keyword evidence="3" id="KW-1185">Reference proteome</keyword>
<protein>
    <recommendedName>
        <fullName evidence="1">GGDEF domain-containing protein</fullName>
    </recommendedName>
</protein>
<organism evidence="2 3">
    <name type="scientific">Amylolactobacillus amylotrophicus DSM 20534</name>
    <dbReference type="NCBI Taxonomy" id="1423722"/>
    <lineage>
        <taxon>Bacteria</taxon>
        <taxon>Bacillati</taxon>
        <taxon>Bacillota</taxon>
        <taxon>Bacilli</taxon>
        <taxon>Lactobacillales</taxon>
        <taxon>Lactobacillaceae</taxon>
        <taxon>Amylolactobacillus</taxon>
    </lineage>
</organism>
<dbReference type="Gene3D" id="3.30.70.270">
    <property type="match status" value="1"/>
</dbReference>
<sequence length="65" mass="7390">MKESLNKMTFTSVDGEELIVTISIGVAQTSLADYSPEDLYERADQMLYRSKARGRNNLTVQNNEF</sequence>
<evidence type="ECO:0000313" key="2">
    <source>
        <dbReference type="EMBL" id="KRK38467.1"/>
    </source>
</evidence>
<evidence type="ECO:0000313" key="3">
    <source>
        <dbReference type="Proteomes" id="UP000050909"/>
    </source>
</evidence>
<dbReference type="InterPro" id="IPR043128">
    <property type="entry name" value="Rev_trsase/Diguanyl_cyclase"/>
</dbReference>
<dbReference type="InterPro" id="IPR029787">
    <property type="entry name" value="Nucleotide_cyclase"/>
</dbReference>
<dbReference type="GO" id="GO:0005886">
    <property type="term" value="C:plasma membrane"/>
    <property type="evidence" value="ECO:0007669"/>
    <property type="project" value="TreeGrafter"/>
</dbReference>
<dbReference type="PANTHER" id="PTHR45138">
    <property type="entry name" value="REGULATORY COMPONENTS OF SENSORY TRANSDUCTION SYSTEM"/>
    <property type="match status" value="1"/>
</dbReference>
<dbReference type="PATRIC" id="fig|1423722.3.peg.157"/>
<dbReference type="InterPro" id="IPR050469">
    <property type="entry name" value="Diguanylate_Cyclase"/>
</dbReference>
<dbReference type="InterPro" id="IPR000160">
    <property type="entry name" value="GGDEF_dom"/>
</dbReference>
<gene>
    <name evidence="2" type="ORF">FC62_GL000153</name>
</gene>
<dbReference type="GO" id="GO:0052621">
    <property type="term" value="F:diguanylate cyclase activity"/>
    <property type="evidence" value="ECO:0007669"/>
    <property type="project" value="TreeGrafter"/>
</dbReference>
<dbReference type="SUPFAM" id="SSF55073">
    <property type="entry name" value="Nucleotide cyclase"/>
    <property type="match status" value="1"/>
</dbReference>
<name>A0A0R1H1Z2_9LACO</name>
<dbReference type="AlphaFoldDB" id="A0A0R1H1Z2"/>
<reference evidence="2 3" key="1">
    <citation type="journal article" date="2015" name="Genome Announc.">
        <title>Expanding the biotechnology potential of lactobacilli through comparative genomics of 213 strains and associated genera.</title>
        <authorList>
            <person name="Sun Z."/>
            <person name="Harris H.M."/>
            <person name="McCann A."/>
            <person name="Guo C."/>
            <person name="Argimon S."/>
            <person name="Zhang W."/>
            <person name="Yang X."/>
            <person name="Jeffery I.B."/>
            <person name="Cooney J.C."/>
            <person name="Kagawa T.F."/>
            <person name="Liu W."/>
            <person name="Song Y."/>
            <person name="Salvetti E."/>
            <person name="Wrobel A."/>
            <person name="Rasinkangas P."/>
            <person name="Parkhill J."/>
            <person name="Rea M.C."/>
            <person name="O'Sullivan O."/>
            <person name="Ritari J."/>
            <person name="Douillard F.P."/>
            <person name="Paul Ross R."/>
            <person name="Yang R."/>
            <person name="Briner A.E."/>
            <person name="Felis G.E."/>
            <person name="de Vos W.M."/>
            <person name="Barrangou R."/>
            <person name="Klaenhammer T.R."/>
            <person name="Caufield P.W."/>
            <person name="Cui Y."/>
            <person name="Zhang H."/>
            <person name="O'Toole P.W."/>
        </authorList>
    </citation>
    <scope>NUCLEOTIDE SEQUENCE [LARGE SCALE GENOMIC DNA]</scope>
    <source>
        <strain evidence="2 3">DSM 20534</strain>
    </source>
</reference>
<feature type="domain" description="GGDEF" evidence="1">
    <location>
        <begin position="1"/>
        <end position="63"/>
    </location>
</feature>
<dbReference type="EMBL" id="AZCV01000001">
    <property type="protein sequence ID" value="KRK38467.1"/>
    <property type="molecule type" value="Genomic_DNA"/>
</dbReference>
<proteinExistence type="predicted"/>